<dbReference type="InterPro" id="IPR050229">
    <property type="entry name" value="GlpE_sulfurtransferase"/>
</dbReference>
<dbReference type="SUPFAM" id="SSF52821">
    <property type="entry name" value="Rhodanese/Cell cycle control phosphatase"/>
    <property type="match status" value="1"/>
</dbReference>
<dbReference type="PANTHER" id="PTHR43031">
    <property type="entry name" value="FAD-DEPENDENT OXIDOREDUCTASE"/>
    <property type="match status" value="1"/>
</dbReference>
<keyword evidence="3" id="KW-1185">Reference proteome</keyword>
<dbReference type="Gene3D" id="3.40.250.10">
    <property type="entry name" value="Rhodanese-like domain"/>
    <property type="match status" value="1"/>
</dbReference>
<accession>A0ABS3L927</accession>
<proteinExistence type="predicted"/>
<dbReference type="PANTHER" id="PTHR43031:SF1">
    <property type="entry name" value="PYRIDINE NUCLEOTIDE-DISULPHIDE OXIDOREDUCTASE"/>
    <property type="match status" value="1"/>
</dbReference>
<dbReference type="EMBL" id="JAFREM010000004">
    <property type="protein sequence ID" value="MBO1304939.1"/>
    <property type="molecule type" value="Genomic_DNA"/>
</dbReference>
<evidence type="ECO:0000313" key="3">
    <source>
        <dbReference type="Proteomes" id="UP000664601"/>
    </source>
</evidence>
<organism evidence="2 3">
    <name type="scientific">Candidatus Enterococcus moelleringii</name>
    <dbReference type="NCBI Taxonomy" id="2815325"/>
    <lineage>
        <taxon>Bacteria</taxon>
        <taxon>Bacillati</taxon>
        <taxon>Bacillota</taxon>
        <taxon>Bacilli</taxon>
        <taxon>Lactobacillales</taxon>
        <taxon>Enterococcaceae</taxon>
        <taxon>Enterococcus</taxon>
    </lineage>
</organism>
<dbReference type="InterPro" id="IPR001763">
    <property type="entry name" value="Rhodanese-like_dom"/>
</dbReference>
<dbReference type="Proteomes" id="UP000664601">
    <property type="component" value="Unassembled WGS sequence"/>
</dbReference>
<protein>
    <submittedName>
        <fullName evidence="2">Rhodanese-like domain-containing protein</fullName>
    </submittedName>
</protein>
<dbReference type="RefSeq" id="WP_207671887.1">
    <property type="nucleotide sequence ID" value="NZ_JAFREM010000004.1"/>
</dbReference>
<dbReference type="Pfam" id="PF00581">
    <property type="entry name" value="Rhodanese"/>
    <property type="match status" value="1"/>
</dbReference>
<evidence type="ECO:0000259" key="1">
    <source>
        <dbReference type="PROSITE" id="PS50206"/>
    </source>
</evidence>
<reference evidence="2 3" key="1">
    <citation type="submission" date="2021-03" db="EMBL/GenBank/DDBJ databases">
        <title>Enterococcal diversity collection.</title>
        <authorList>
            <person name="Gilmore M.S."/>
            <person name="Schwartzman J."/>
            <person name="Van Tyne D."/>
            <person name="Martin M."/>
            <person name="Earl A.M."/>
            <person name="Manson A.L."/>
            <person name="Straub T."/>
            <person name="Salamzade R."/>
            <person name="Saavedra J."/>
            <person name="Lebreton F."/>
            <person name="Prichula J."/>
            <person name="Schaufler K."/>
            <person name="Gaca A."/>
            <person name="Sgardioli B."/>
            <person name="Wagenaar J."/>
            <person name="Strong T."/>
        </authorList>
    </citation>
    <scope>NUCLEOTIDE SEQUENCE [LARGE SCALE GENOMIC DNA]</scope>
    <source>
        <strain evidence="2 3">669A</strain>
    </source>
</reference>
<sequence>MNLSVTTLEFLSLAASQTLNVIDLRDPDFFDTTELKGFTDVIQIPLTQLANQFDQLDKNKTYYLFSQFGDYSETMAQYLREKGYKVVNVIGGATAFSSYLAS</sequence>
<gene>
    <name evidence="2" type="ORF">JZO70_02105</name>
</gene>
<dbReference type="PROSITE" id="PS50206">
    <property type="entry name" value="RHODANESE_3"/>
    <property type="match status" value="1"/>
</dbReference>
<dbReference type="SMART" id="SM00450">
    <property type="entry name" value="RHOD"/>
    <property type="match status" value="1"/>
</dbReference>
<dbReference type="InterPro" id="IPR036873">
    <property type="entry name" value="Rhodanese-like_dom_sf"/>
</dbReference>
<name>A0ABS3L927_9ENTE</name>
<comment type="caution">
    <text evidence="2">The sequence shown here is derived from an EMBL/GenBank/DDBJ whole genome shotgun (WGS) entry which is preliminary data.</text>
</comment>
<feature type="domain" description="Rhodanese" evidence="1">
    <location>
        <begin position="15"/>
        <end position="101"/>
    </location>
</feature>
<evidence type="ECO:0000313" key="2">
    <source>
        <dbReference type="EMBL" id="MBO1304939.1"/>
    </source>
</evidence>